<dbReference type="SUPFAM" id="SSF116742">
    <property type="entry name" value="eIF2alpha middle domain-like"/>
    <property type="match status" value="1"/>
</dbReference>
<dbReference type="Gene3D" id="1.10.150.190">
    <property type="entry name" value="Translation initiation factor 2, subunit 1, domain 2"/>
    <property type="match status" value="1"/>
</dbReference>
<evidence type="ECO:0000256" key="1">
    <source>
        <dbReference type="ARBA" id="ARBA00022917"/>
    </source>
</evidence>
<dbReference type="Proteomes" id="UP001153365">
    <property type="component" value="Unassembled WGS sequence"/>
</dbReference>
<dbReference type="InterPro" id="IPR024055">
    <property type="entry name" value="TIF2_asu_C"/>
</dbReference>
<proteinExistence type="predicted"/>
<dbReference type="AlphaFoldDB" id="A0AAV0ALX0"/>
<dbReference type="Pfam" id="PF07541">
    <property type="entry name" value="EIF_2_alpha"/>
    <property type="match status" value="1"/>
</dbReference>
<comment type="caution">
    <text evidence="2">The sequence shown here is derived from an EMBL/GenBank/DDBJ whole genome shotgun (WGS) entry which is preliminary data.</text>
</comment>
<evidence type="ECO:0000313" key="2">
    <source>
        <dbReference type="EMBL" id="CAH7669013.1"/>
    </source>
</evidence>
<dbReference type="GO" id="GO:0003743">
    <property type="term" value="F:translation initiation factor activity"/>
    <property type="evidence" value="ECO:0007669"/>
    <property type="project" value="UniProtKB-KW"/>
</dbReference>
<dbReference type="PANTHER" id="PTHR10602">
    <property type="entry name" value="EUKARYOTIC TRANSLATION INITIATION FACTOR 2 SUBUNIT 1"/>
    <property type="match status" value="1"/>
</dbReference>
<protein>
    <submittedName>
        <fullName evidence="2">Translation initiation factor 2, alpha subunit</fullName>
    </submittedName>
</protein>
<evidence type="ECO:0000313" key="3">
    <source>
        <dbReference type="Proteomes" id="UP001153365"/>
    </source>
</evidence>
<dbReference type="GO" id="GO:0005850">
    <property type="term" value="C:eukaryotic translation initiation factor 2 complex"/>
    <property type="evidence" value="ECO:0007669"/>
    <property type="project" value="TreeGrafter"/>
</dbReference>
<dbReference type="GO" id="GO:0043022">
    <property type="term" value="F:ribosome binding"/>
    <property type="evidence" value="ECO:0007669"/>
    <property type="project" value="TreeGrafter"/>
</dbReference>
<gene>
    <name evidence="2" type="ORF">PPACK8108_LOCUS3572</name>
</gene>
<reference evidence="2" key="1">
    <citation type="submission" date="2022-06" db="EMBL/GenBank/DDBJ databases">
        <authorList>
            <consortium name="SYNGENTA / RWTH Aachen University"/>
        </authorList>
    </citation>
    <scope>NUCLEOTIDE SEQUENCE</scope>
</reference>
<name>A0AAV0ALX0_PHAPC</name>
<accession>A0AAV0ALX0</accession>
<keyword evidence="1" id="KW-0648">Protein biosynthesis</keyword>
<dbReference type="EMBL" id="CALTRL010000634">
    <property type="protein sequence ID" value="CAH7669013.1"/>
    <property type="molecule type" value="Genomic_DNA"/>
</dbReference>
<organism evidence="2 3">
    <name type="scientific">Phakopsora pachyrhizi</name>
    <name type="common">Asian soybean rust disease fungus</name>
    <dbReference type="NCBI Taxonomy" id="170000"/>
    <lineage>
        <taxon>Eukaryota</taxon>
        <taxon>Fungi</taxon>
        <taxon>Dikarya</taxon>
        <taxon>Basidiomycota</taxon>
        <taxon>Pucciniomycotina</taxon>
        <taxon>Pucciniomycetes</taxon>
        <taxon>Pucciniales</taxon>
        <taxon>Phakopsoraceae</taxon>
        <taxon>Phakopsora</taxon>
    </lineage>
</organism>
<dbReference type="GO" id="GO:0033290">
    <property type="term" value="C:eukaryotic 48S preinitiation complex"/>
    <property type="evidence" value="ECO:0007669"/>
    <property type="project" value="TreeGrafter"/>
</dbReference>
<dbReference type="GO" id="GO:0003723">
    <property type="term" value="F:RNA binding"/>
    <property type="evidence" value="ECO:0007669"/>
    <property type="project" value="InterPro"/>
</dbReference>
<dbReference type="InterPro" id="IPR011488">
    <property type="entry name" value="TIF_2_asu"/>
</dbReference>
<keyword evidence="2" id="KW-0396">Initiation factor</keyword>
<keyword evidence="3" id="KW-1185">Reference proteome</keyword>
<dbReference type="SUPFAM" id="SSF110993">
    <property type="entry name" value="eIF-2-alpha, C-terminal domain"/>
    <property type="match status" value="1"/>
</dbReference>
<dbReference type="PANTHER" id="PTHR10602:SF0">
    <property type="entry name" value="EUKARYOTIC TRANSLATION INITIATION FACTOR 2 SUBUNIT 1"/>
    <property type="match status" value="1"/>
</dbReference>
<dbReference type="InterPro" id="IPR024054">
    <property type="entry name" value="TIF2_asu_middle_sf"/>
</dbReference>
<dbReference type="Gene3D" id="3.30.70.1130">
    <property type="entry name" value="EIF_2_alpha"/>
    <property type="match status" value="1"/>
</dbReference>
<sequence length="112" mass="12547">MEMETINEMIDFPLFEKYSHAFDAFKLSISKPDTVFGDLNIPESMMTHLKSNIAQRLALQTVKVRAEIEARCFSYSGIDAIWNALKLGELISTESVPIKNQAGCTSILPCCQ</sequence>